<dbReference type="GO" id="GO:0004673">
    <property type="term" value="F:protein histidine kinase activity"/>
    <property type="evidence" value="ECO:0007669"/>
    <property type="project" value="UniProtKB-EC"/>
</dbReference>
<comment type="catalytic activity">
    <reaction evidence="1">
        <text>ATP + protein L-histidine = ADP + protein N-phospho-L-histidine.</text>
        <dbReference type="EC" id="2.7.13.3"/>
    </reaction>
</comment>
<sequence length="437" mass="46050">MNHDAPSGAAGPASQPPAPPAESRGNRRAVVLAVALAAGVWLATVGAVALLAPSAVPVAAAVAGALTVLGCTGAVVTRRRAARTQDALLAERHRATRLESDLTALHTDLARAIRHSLPWATDGSHGRASADTVLAQGQEHLPSHPAVRELVETAVRTVYTERRRLASALSVLESGASRVQAAVTAQVAELDRRKLPYWQDNVHASVPHSQVRKDMEALDRQLAPMDLLAQRLLVLTGARRTGRPWPRPVPIANVVRAAVGRSEDFTRVVAALPPVPQGVRGPAVNAAIHVLSELIDNALQFSPPTTQVHVTVENATSGIVLHIDDSGLPMRTETLQRARTTVDLERPLDITDLSGSRLGLAAARLAGERFGMRIEFRPSITGGTRASVFLPVQWLSPVTDSPTGRSAAAPERRRPAVAPAARPAQAPGAPADAPAPD</sequence>
<evidence type="ECO:0000256" key="1">
    <source>
        <dbReference type="ARBA" id="ARBA00000085"/>
    </source>
</evidence>
<feature type="region of interest" description="Disordered" evidence="6">
    <location>
        <begin position="1"/>
        <end position="24"/>
    </location>
</feature>
<proteinExistence type="predicted"/>
<dbReference type="SMART" id="SM00387">
    <property type="entry name" value="HATPase_c"/>
    <property type="match status" value="1"/>
</dbReference>
<accession>A0A7X6CZM2</accession>
<feature type="transmembrane region" description="Helical" evidence="7">
    <location>
        <begin position="29"/>
        <end position="52"/>
    </location>
</feature>
<feature type="domain" description="Histidine kinase/HSP90-like ATPase" evidence="8">
    <location>
        <begin position="283"/>
        <end position="394"/>
    </location>
</feature>
<evidence type="ECO:0000313" key="10">
    <source>
        <dbReference type="Proteomes" id="UP000578686"/>
    </source>
</evidence>
<evidence type="ECO:0000256" key="5">
    <source>
        <dbReference type="ARBA" id="ARBA00022777"/>
    </source>
</evidence>
<evidence type="ECO:0000313" key="9">
    <source>
        <dbReference type="EMBL" id="NJQ05348.1"/>
    </source>
</evidence>
<keyword evidence="7" id="KW-0812">Transmembrane</keyword>
<evidence type="ECO:0000256" key="6">
    <source>
        <dbReference type="SAM" id="MobiDB-lite"/>
    </source>
</evidence>
<evidence type="ECO:0000256" key="4">
    <source>
        <dbReference type="ARBA" id="ARBA00022679"/>
    </source>
</evidence>
<keyword evidence="10" id="KW-1185">Reference proteome</keyword>
<feature type="transmembrane region" description="Helical" evidence="7">
    <location>
        <begin position="58"/>
        <end position="76"/>
    </location>
</feature>
<dbReference type="Pfam" id="PF02518">
    <property type="entry name" value="HATPase_c"/>
    <property type="match status" value="1"/>
</dbReference>
<organism evidence="9 10">
    <name type="scientific">Streptomyces lonarensis</name>
    <dbReference type="NCBI Taxonomy" id="700599"/>
    <lineage>
        <taxon>Bacteria</taxon>
        <taxon>Bacillati</taxon>
        <taxon>Actinomycetota</taxon>
        <taxon>Actinomycetes</taxon>
        <taxon>Kitasatosporales</taxon>
        <taxon>Streptomycetaceae</taxon>
        <taxon>Streptomyces</taxon>
    </lineage>
</organism>
<dbReference type="GO" id="GO:0000160">
    <property type="term" value="P:phosphorelay signal transduction system"/>
    <property type="evidence" value="ECO:0007669"/>
    <property type="project" value="TreeGrafter"/>
</dbReference>
<comment type="caution">
    <text evidence="9">The sequence shown here is derived from an EMBL/GenBank/DDBJ whole genome shotgun (WGS) entry which is preliminary data.</text>
</comment>
<keyword evidence="4" id="KW-0808">Transferase</keyword>
<reference evidence="9 10" key="1">
    <citation type="submission" date="2020-03" db="EMBL/GenBank/DDBJ databases">
        <title>Draft genome of Streptomyces sp. ventii, isolated from the Axial Seamount in the Pacific Ocean, and resequencing of the two type strains Streptomyces lonarensis strain NCL 716 and Streptomyces bohaiensis strain 11A07.</title>
        <authorList>
            <person name="Loughran R.M."/>
            <person name="Pfannmuller K.M."/>
            <person name="Wasson B.J."/>
            <person name="Deadmond M.C."/>
            <person name="Paddock B.E."/>
            <person name="Koyack M.J."/>
            <person name="Gallegos D.A."/>
            <person name="Mitchell E.A."/>
            <person name="Ushijima B."/>
            <person name="Saw J.H."/>
            <person name="Mcphail K.L."/>
            <person name="Videau P."/>
        </authorList>
    </citation>
    <scope>NUCLEOTIDE SEQUENCE [LARGE SCALE GENOMIC DNA]</scope>
    <source>
        <strain evidence="9 10">NCL716</strain>
    </source>
</reference>
<evidence type="ECO:0000256" key="2">
    <source>
        <dbReference type="ARBA" id="ARBA00012438"/>
    </source>
</evidence>
<feature type="non-terminal residue" evidence="9">
    <location>
        <position position="437"/>
    </location>
</feature>
<protein>
    <recommendedName>
        <fullName evidence="2">histidine kinase</fullName>
        <ecNumber evidence="2">2.7.13.3</ecNumber>
    </recommendedName>
</protein>
<dbReference type="InterPro" id="IPR003594">
    <property type="entry name" value="HATPase_dom"/>
</dbReference>
<dbReference type="RefSeq" id="WP_167968630.1">
    <property type="nucleotide sequence ID" value="NZ_JAAVJD010000033.1"/>
</dbReference>
<keyword evidence="5 9" id="KW-0418">Kinase</keyword>
<dbReference type="SUPFAM" id="SSF55874">
    <property type="entry name" value="ATPase domain of HSP90 chaperone/DNA topoisomerase II/histidine kinase"/>
    <property type="match status" value="1"/>
</dbReference>
<dbReference type="PANTHER" id="PTHR45436:SF5">
    <property type="entry name" value="SENSOR HISTIDINE KINASE TRCS"/>
    <property type="match status" value="1"/>
</dbReference>
<dbReference type="GO" id="GO:0005886">
    <property type="term" value="C:plasma membrane"/>
    <property type="evidence" value="ECO:0007669"/>
    <property type="project" value="TreeGrafter"/>
</dbReference>
<feature type="compositionally biased region" description="Low complexity" evidence="6">
    <location>
        <begin position="416"/>
        <end position="437"/>
    </location>
</feature>
<evidence type="ECO:0000256" key="3">
    <source>
        <dbReference type="ARBA" id="ARBA00022553"/>
    </source>
</evidence>
<dbReference type="EC" id="2.7.13.3" evidence="2"/>
<dbReference type="EMBL" id="JAAVJD010000033">
    <property type="protein sequence ID" value="NJQ05348.1"/>
    <property type="molecule type" value="Genomic_DNA"/>
</dbReference>
<feature type="compositionally biased region" description="Low complexity" evidence="6">
    <location>
        <begin position="1"/>
        <end position="13"/>
    </location>
</feature>
<evidence type="ECO:0000256" key="7">
    <source>
        <dbReference type="SAM" id="Phobius"/>
    </source>
</evidence>
<evidence type="ECO:0000259" key="8">
    <source>
        <dbReference type="SMART" id="SM00387"/>
    </source>
</evidence>
<keyword evidence="7" id="KW-0472">Membrane</keyword>
<dbReference type="Proteomes" id="UP000578686">
    <property type="component" value="Unassembled WGS sequence"/>
</dbReference>
<dbReference type="InterPro" id="IPR050428">
    <property type="entry name" value="TCS_sensor_his_kinase"/>
</dbReference>
<name>A0A7X6CZM2_9ACTN</name>
<dbReference type="Gene3D" id="3.30.565.10">
    <property type="entry name" value="Histidine kinase-like ATPase, C-terminal domain"/>
    <property type="match status" value="1"/>
</dbReference>
<dbReference type="AlphaFoldDB" id="A0A7X6CZM2"/>
<feature type="region of interest" description="Disordered" evidence="6">
    <location>
        <begin position="399"/>
        <end position="437"/>
    </location>
</feature>
<dbReference type="PANTHER" id="PTHR45436">
    <property type="entry name" value="SENSOR HISTIDINE KINASE YKOH"/>
    <property type="match status" value="1"/>
</dbReference>
<keyword evidence="7" id="KW-1133">Transmembrane helix</keyword>
<gene>
    <name evidence="9" type="ORF">HCN56_07100</name>
</gene>
<dbReference type="InterPro" id="IPR036890">
    <property type="entry name" value="HATPase_C_sf"/>
</dbReference>
<keyword evidence="3" id="KW-0597">Phosphoprotein</keyword>